<evidence type="ECO:0000313" key="2">
    <source>
        <dbReference type="Proteomes" id="UP000093514"/>
    </source>
</evidence>
<dbReference type="AlphaFoldDB" id="A0A1C0A746"/>
<proteinExistence type="predicted"/>
<dbReference type="Pfam" id="PF13528">
    <property type="entry name" value="Glyco_trans_1_3"/>
    <property type="match status" value="1"/>
</dbReference>
<dbReference type="GO" id="GO:0016757">
    <property type="term" value="F:glycosyltransferase activity"/>
    <property type="evidence" value="ECO:0007669"/>
    <property type="project" value="TreeGrafter"/>
</dbReference>
<dbReference type="PANTHER" id="PTHR21015">
    <property type="entry name" value="UDP-N-ACETYLGLUCOSAMINE--N-ACETYLMURAMYL-(PENTAPEPTIDE) PYROPHOSPHORYL-UNDECAPRENOL N-ACETYLGLUCOSAMINE TRANSFERASE 1"/>
    <property type="match status" value="1"/>
</dbReference>
<dbReference type="Proteomes" id="UP000093514">
    <property type="component" value="Unassembled WGS sequence"/>
</dbReference>
<name>A0A1C0A746_9FIRM</name>
<dbReference type="RefSeq" id="WP_068717525.1">
    <property type="nucleotide sequence ID" value="NZ_LWDV01000009.1"/>
</dbReference>
<dbReference type="OrthoDB" id="9808936at2"/>
<evidence type="ECO:0000313" key="1">
    <source>
        <dbReference type="EMBL" id="OCL26073.1"/>
    </source>
</evidence>
<protein>
    <recommendedName>
        <fullName evidence="3">UDP:flavonoid glycosyltransferase YjiC, YdhE family</fullName>
    </recommendedName>
</protein>
<reference evidence="2" key="1">
    <citation type="submission" date="2016-07" db="EMBL/GenBank/DDBJ databases">
        <authorList>
            <person name="Florea S."/>
            <person name="Webb J.S."/>
            <person name="Jaromczyk J."/>
            <person name="Schardl C.L."/>
        </authorList>
    </citation>
    <scope>NUCLEOTIDE SEQUENCE [LARGE SCALE GENOMIC DNA]</scope>
    <source>
        <strain evidence="2">Z6</strain>
    </source>
</reference>
<organism evidence="1 2">
    <name type="scientific">Orenia metallireducens</name>
    <dbReference type="NCBI Taxonomy" id="1413210"/>
    <lineage>
        <taxon>Bacteria</taxon>
        <taxon>Bacillati</taxon>
        <taxon>Bacillota</taxon>
        <taxon>Clostridia</taxon>
        <taxon>Halanaerobiales</taxon>
        <taxon>Halobacteroidaceae</taxon>
        <taxon>Orenia</taxon>
    </lineage>
</organism>
<dbReference type="NCBIfam" id="TIGR00661">
    <property type="entry name" value="MJ1255"/>
    <property type="match status" value="1"/>
</dbReference>
<evidence type="ECO:0008006" key="3">
    <source>
        <dbReference type="Google" id="ProtNLM"/>
    </source>
</evidence>
<reference evidence="1 2" key="2">
    <citation type="submission" date="2016-08" db="EMBL/GenBank/DDBJ databases">
        <title>Orenia metallireducens sp. nov. strain Z6, a Novel Metal-reducing Firmicute from the Deep Subsurface.</title>
        <authorList>
            <person name="Maxim B.I."/>
            <person name="Kenneth K."/>
            <person name="Flynn T.M."/>
            <person name="Oloughlin E.J."/>
            <person name="Locke R.A."/>
            <person name="Weber J.R."/>
            <person name="Egan S.M."/>
            <person name="Mackie R.I."/>
            <person name="Cann I.K."/>
        </authorList>
    </citation>
    <scope>NUCLEOTIDE SEQUENCE [LARGE SCALE GENOMIC DNA]</scope>
    <source>
        <strain evidence="1 2">Z6</strain>
    </source>
</reference>
<accession>A0A1C0A746</accession>
<dbReference type="Gene3D" id="3.40.50.2000">
    <property type="entry name" value="Glycogen Phosphorylase B"/>
    <property type="match status" value="1"/>
</dbReference>
<dbReference type="PANTHER" id="PTHR21015:SF22">
    <property type="entry name" value="GLYCOSYLTRANSFERASE"/>
    <property type="match status" value="1"/>
</dbReference>
<dbReference type="SUPFAM" id="SSF53756">
    <property type="entry name" value="UDP-Glycosyltransferase/glycogen phosphorylase"/>
    <property type="match status" value="1"/>
</dbReference>
<keyword evidence="2" id="KW-1185">Reference proteome</keyword>
<dbReference type="EMBL" id="LWDV01000009">
    <property type="protein sequence ID" value="OCL26073.1"/>
    <property type="molecule type" value="Genomic_DNA"/>
</dbReference>
<comment type="caution">
    <text evidence="1">The sequence shown here is derived from an EMBL/GenBank/DDBJ whole genome shotgun (WGS) entry which is preliminary data.</text>
</comment>
<gene>
    <name evidence="1" type="ORF">U472_08625</name>
</gene>
<dbReference type="InterPro" id="IPR005262">
    <property type="entry name" value="MJ1255-like"/>
</dbReference>
<sequence>MRIAYYIQGEGSGHVFRSLPVIRHLQQSHQVRLIANNKAYKVLTNLGYQVAKINGSSLAYNNNKMNYIKTLINFLESSPEILKMVFSKELKDLAKFNPDLIISDFEPTGFYLGNFLRIPVIAIDNINLITQCKNFEYPIKYLLHFLMAKLITKTWSPSANYYYVPSFIKLKTKKNVELIEPIIREEILKLSPIDQGHILVYLSSKTPHLLELLKKYPQKEFYVFGYDREYTEENLHFRKYGDGFTKLFESASAVIANGGFSFISEAIYLKKPIYSIPIAKHFEQLLNALNLEKMGYGNWSRKANESDLIKFINNLDYYRKNLGEFQRRDNSSFWQSLDNKLLELKQQKERFSYFPQLYKR</sequence>